<evidence type="ECO:0000256" key="3">
    <source>
        <dbReference type="ARBA" id="ARBA00023295"/>
    </source>
</evidence>
<dbReference type="InterPro" id="IPR001360">
    <property type="entry name" value="Glyco_hydro_1"/>
</dbReference>
<gene>
    <name evidence="6" type="ORF">ABI_24340</name>
</gene>
<name>F4QNW3_9CAUL</name>
<dbReference type="PRINTS" id="PR00131">
    <property type="entry name" value="GLHYDRLASE1"/>
</dbReference>
<keyword evidence="7" id="KW-1185">Reference proteome</keyword>
<evidence type="ECO:0000256" key="5">
    <source>
        <dbReference type="SAM" id="SignalP"/>
    </source>
</evidence>
<reference evidence="7" key="1">
    <citation type="submission" date="2011-03" db="EMBL/GenBank/DDBJ databases">
        <title>Draft genome sequence of Brevundimonas diminuta.</title>
        <authorList>
            <person name="Brown P.J.B."/>
            <person name="Buechlein A."/>
            <person name="Hemmerich C."/>
            <person name="Brun Y.V."/>
        </authorList>
    </citation>
    <scope>NUCLEOTIDE SEQUENCE [LARGE SCALE GENOMIC DNA]</scope>
    <source>
        <strain evidence="7">C19</strain>
    </source>
</reference>
<dbReference type="OrthoDB" id="9765195at2"/>
<evidence type="ECO:0000256" key="4">
    <source>
        <dbReference type="RuleBase" id="RU003690"/>
    </source>
</evidence>
<dbReference type="GO" id="GO:0008422">
    <property type="term" value="F:beta-glucosidase activity"/>
    <property type="evidence" value="ECO:0007669"/>
    <property type="project" value="UniProtKB-EC"/>
</dbReference>
<evidence type="ECO:0000256" key="1">
    <source>
        <dbReference type="ARBA" id="ARBA00010838"/>
    </source>
</evidence>
<proteinExistence type="inferred from homology"/>
<dbReference type="GO" id="GO:0005829">
    <property type="term" value="C:cytosol"/>
    <property type="evidence" value="ECO:0007669"/>
    <property type="project" value="TreeGrafter"/>
</dbReference>
<feature type="signal peptide" evidence="5">
    <location>
        <begin position="1"/>
        <end position="24"/>
    </location>
</feature>
<evidence type="ECO:0000256" key="2">
    <source>
        <dbReference type="ARBA" id="ARBA00022801"/>
    </source>
</evidence>
<comment type="similarity">
    <text evidence="1 4">Belongs to the glycosyl hydrolase 1 family.</text>
</comment>
<dbReference type="RefSeq" id="WP_006273207.1">
    <property type="nucleotide sequence ID" value="NZ_GL883078.1"/>
</dbReference>
<dbReference type="EC" id="3.2.1.21" evidence="6"/>
<dbReference type="AlphaFoldDB" id="F4QNW3"/>
<organism evidence="6 7">
    <name type="scientific">Asticcacaulis biprosthecium C19</name>
    <dbReference type="NCBI Taxonomy" id="715226"/>
    <lineage>
        <taxon>Bacteria</taxon>
        <taxon>Pseudomonadati</taxon>
        <taxon>Pseudomonadota</taxon>
        <taxon>Alphaproteobacteria</taxon>
        <taxon>Caulobacterales</taxon>
        <taxon>Caulobacteraceae</taxon>
        <taxon>Asticcacaulis</taxon>
    </lineage>
</organism>
<dbReference type="Proteomes" id="UP000006512">
    <property type="component" value="Unassembled WGS sequence"/>
</dbReference>
<keyword evidence="3 6" id="KW-0326">Glycosidase</keyword>
<dbReference type="HOGENOM" id="CLU_001859_1_3_5"/>
<dbReference type="InterPro" id="IPR017853">
    <property type="entry name" value="GH"/>
</dbReference>
<keyword evidence="5" id="KW-0732">Signal</keyword>
<dbReference type="STRING" id="715226.ABI_24340"/>
<dbReference type="GO" id="GO:0016052">
    <property type="term" value="P:carbohydrate catabolic process"/>
    <property type="evidence" value="ECO:0007669"/>
    <property type="project" value="TreeGrafter"/>
</dbReference>
<sequence length="432" mass="47689">MTYLDRRSLLAASAGLLAAGPSFAKSGEFKFPKDFLWGAATSGHQVEGNNVNSDMWLIEHVKGSPFKEPSRDAVDHYHLFEQDIALLARLGLNSFRFSLEWARIEPARGEFSAAEMNHYVQVAQACLKHGVKPVVTYNHYAVPVWFAANGGFENPESADLFARFCEYATAAMGPYIAVAATFNEPQLGYVLKWMLPDFVLASFPQMMAEAAKVTASDRFASIQFGNQDKMLPNLLAAHKKGYEAIKAGPGDFPVGVTMAFHDVQAVGEGSRAGELINQCYGPWLEAARASDFVGVQNYSRIRVDAKGPMHPEEGVELTQMGEEFWPEALEASIRYAYAETQKPVYVTENGVATEDDTRRVEFINRAVKGVANCLKDGVPVKSYLHWSLIDNFEWVGGYGPKFGLIAVDRTTQKRTVKPSAVRLGQIAKANRI</sequence>
<dbReference type="PANTHER" id="PTHR10353:SF36">
    <property type="entry name" value="LP05116P"/>
    <property type="match status" value="1"/>
</dbReference>
<protein>
    <submittedName>
        <fullName evidence="6">Beta-glucosidase A</fullName>
        <ecNumber evidence="6">3.2.1.21</ecNumber>
    </submittedName>
</protein>
<dbReference type="PANTHER" id="PTHR10353">
    <property type="entry name" value="GLYCOSYL HYDROLASE"/>
    <property type="match status" value="1"/>
</dbReference>
<dbReference type="SUPFAM" id="SSF51445">
    <property type="entry name" value="(Trans)glycosidases"/>
    <property type="match status" value="1"/>
</dbReference>
<accession>F4QNW3</accession>
<dbReference type="Gene3D" id="3.20.20.80">
    <property type="entry name" value="Glycosidases"/>
    <property type="match status" value="1"/>
</dbReference>
<dbReference type="eggNOG" id="COG2723">
    <property type="taxonomic scope" value="Bacteria"/>
</dbReference>
<keyword evidence="2 6" id="KW-0378">Hydrolase</keyword>
<feature type="chain" id="PRO_5003316714" evidence="5">
    <location>
        <begin position="25"/>
        <end position="432"/>
    </location>
</feature>
<evidence type="ECO:0000313" key="6">
    <source>
        <dbReference type="EMBL" id="EGF91021.1"/>
    </source>
</evidence>
<dbReference type="Pfam" id="PF00232">
    <property type="entry name" value="Glyco_hydro_1"/>
    <property type="match status" value="2"/>
</dbReference>
<dbReference type="EMBL" id="GL883078">
    <property type="protein sequence ID" value="EGF91021.1"/>
    <property type="molecule type" value="Genomic_DNA"/>
</dbReference>
<evidence type="ECO:0000313" key="7">
    <source>
        <dbReference type="Proteomes" id="UP000006512"/>
    </source>
</evidence>